<proteinExistence type="predicted"/>
<feature type="compositionally biased region" description="Polar residues" evidence="1">
    <location>
        <begin position="20"/>
        <end position="34"/>
    </location>
</feature>
<comment type="caution">
    <text evidence="2">The sequence shown here is derived from an EMBL/GenBank/DDBJ whole genome shotgun (WGS) entry which is preliminary data.</text>
</comment>
<evidence type="ECO:0000256" key="1">
    <source>
        <dbReference type="SAM" id="MobiDB-lite"/>
    </source>
</evidence>
<protein>
    <submittedName>
        <fullName evidence="2">Uncharacterized protein</fullName>
    </submittedName>
</protein>
<accession>A0AAE0T9T1</accession>
<gene>
    <name evidence="2" type="ORF">CHS0354_019603</name>
</gene>
<dbReference type="Proteomes" id="UP001195483">
    <property type="component" value="Unassembled WGS sequence"/>
</dbReference>
<sequence>MDKQGNLAMKSKSPVKSLKEPSSQSRKMTGNTLHCSGIPYTPKGSSVGLLSRQAKQSSSTLDGWLTVPPKETTKLGQLPTSLHQRATSESPDFITTTKTNHRLAPFWSWMIANVATSSPKTNVALPLLPSLTAFPLFPIPSSQETKTTREVIASLSKLTGKVYSLNVNVKKEKEFDTQTIQGNPNEDLP</sequence>
<reference evidence="2" key="3">
    <citation type="submission" date="2023-05" db="EMBL/GenBank/DDBJ databases">
        <authorList>
            <person name="Smith C.H."/>
        </authorList>
    </citation>
    <scope>NUCLEOTIDE SEQUENCE</scope>
    <source>
        <strain evidence="2">CHS0354</strain>
        <tissue evidence="2">Mantle</tissue>
    </source>
</reference>
<evidence type="ECO:0000313" key="3">
    <source>
        <dbReference type="Proteomes" id="UP001195483"/>
    </source>
</evidence>
<name>A0AAE0T9T1_9BIVA</name>
<feature type="region of interest" description="Disordered" evidence="1">
    <location>
        <begin position="1"/>
        <end position="40"/>
    </location>
</feature>
<reference evidence="2" key="2">
    <citation type="journal article" date="2021" name="Genome Biol. Evol.">
        <title>Developing a high-quality reference genome for a parasitic bivalve with doubly uniparental inheritance (Bivalvia: Unionida).</title>
        <authorList>
            <person name="Smith C.H."/>
        </authorList>
    </citation>
    <scope>NUCLEOTIDE SEQUENCE</scope>
    <source>
        <strain evidence="2">CHS0354</strain>
        <tissue evidence="2">Mantle</tissue>
    </source>
</reference>
<keyword evidence="3" id="KW-1185">Reference proteome</keyword>
<dbReference type="AlphaFoldDB" id="A0AAE0T9T1"/>
<reference evidence="2" key="1">
    <citation type="journal article" date="2021" name="Genome Biol. Evol.">
        <title>A High-Quality Reference Genome for a Parasitic Bivalve with Doubly Uniparental Inheritance (Bivalvia: Unionida).</title>
        <authorList>
            <person name="Smith C.H."/>
        </authorList>
    </citation>
    <scope>NUCLEOTIDE SEQUENCE</scope>
    <source>
        <strain evidence="2">CHS0354</strain>
    </source>
</reference>
<dbReference type="EMBL" id="JAEAOA010001198">
    <property type="protein sequence ID" value="KAK3605935.1"/>
    <property type="molecule type" value="Genomic_DNA"/>
</dbReference>
<organism evidence="2 3">
    <name type="scientific">Potamilus streckersoni</name>
    <dbReference type="NCBI Taxonomy" id="2493646"/>
    <lineage>
        <taxon>Eukaryota</taxon>
        <taxon>Metazoa</taxon>
        <taxon>Spiralia</taxon>
        <taxon>Lophotrochozoa</taxon>
        <taxon>Mollusca</taxon>
        <taxon>Bivalvia</taxon>
        <taxon>Autobranchia</taxon>
        <taxon>Heteroconchia</taxon>
        <taxon>Palaeoheterodonta</taxon>
        <taxon>Unionida</taxon>
        <taxon>Unionoidea</taxon>
        <taxon>Unionidae</taxon>
        <taxon>Ambleminae</taxon>
        <taxon>Lampsilini</taxon>
        <taxon>Potamilus</taxon>
    </lineage>
</organism>
<evidence type="ECO:0000313" key="2">
    <source>
        <dbReference type="EMBL" id="KAK3605935.1"/>
    </source>
</evidence>